<proteinExistence type="predicted"/>
<feature type="repeat" description="TPR" evidence="3">
    <location>
        <begin position="429"/>
        <end position="462"/>
    </location>
</feature>
<dbReference type="RefSeq" id="WP_132321869.1">
    <property type="nucleotide sequence ID" value="NZ_FWZT01000016.1"/>
</dbReference>
<evidence type="ECO:0000313" key="6">
    <source>
        <dbReference type="Proteomes" id="UP000192907"/>
    </source>
</evidence>
<sequence>MGQFNIEKKSFILIFDKAGTLRDTLGASLGEMGYRNILHVKTSEEACRHLAEGNVSWVFSYLYSQDAITGLHIARLALSQSPENAPRVSLFLDDSESELIPMIMTLGVLSVHPSVFTKADLKDHLRALLQGIKHGRDDTLIAAESFRDHLLKSKKYSEIIKLCDLIIPFFPDNVDPYLWQAEAQFALNQQSTGAYTLSRVPNKSPADQQKRDQYALKFLGRPLAAGDSRPPIDSCVVVDSDRASQNQMKVVLGHLGAQNVRCLGSDSEAIEYLIHHQDTQLIITEWKQPTVHGIALVQRVREIGLHRTPIVVSSAQVQEHDQQALQEFDIFSVVKKPLDERQAMAVIIKTINEQRQPHQPTTMMRHLKQSVRMHDLSSASRMYEVICRHSKASASEKLEAQAEYAYLEGKLKLAFSLAIQALKDQGNTLHILSLLGRIAHDQKNYGEALKFLEKAHSMAPYNVERLCMIAKIKSLTGEQQSSEAHLRQALTIDSESVLVKEASLEIIKGSMNHDDIESLLGDASSSASLVSYWNAKAIKAVKAQKIDEAITTYKKALLALPKGMSPNRSTLRYNLALSYARRKKFKMARNYLETLVCEEESPVLEKALSLHQKILDFLSDGTPVMLNTQDFHQSHQDREVLAFEDFDDLYRMERPAGSLGLYKIYYFQGTLPGAYKNLLTPLPSESKIEVA</sequence>
<dbReference type="PROSITE" id="PS50005">
    <property type="entry name" value="TPR"/>
    <property type="match status" value="1"/>
</dbReference>
<evidence type="ECO:0000256" key="1">
    <source>
        <dbReference type="ARBA" id="ARBA00022553"/>
    </source>
</evidence>
<evidence type="ECO:0000256" key="3">
    <source>
        <dbReference type="PROSITE-ProRule" id="PRU00339"/>
    </source>
</evidence>
<keyword evidence="6" id="KW-1185">Reference proteome</keyword>
<dbReference type="Pfam" id="PF13374">
    <property type="entry name" value="TPR_10"/>
    <property type="match status" value="1"/>
</dbReference>
<dbReference type="AlphaFoldDB" id="A0A1Y6CAP0"/>
<gene>
    <name evidence="5" type="ORF">SAMN06296036_11622</name>
</gene>
<dbReference type="SUPFAM" id="SSF52172">
    <property type="entry name" value="CheY-like"/>
    <property type="match status" value="1"/>
</dbReference>
<dbReference type="InterPro" id="IPR011006">
    <property type="entry name" value="CheY-like_superfamily"/>
</dbReference>
<dbReference type="InterPro" id="IPR011990">
    <property type="entry name" value="TPR-like_helical_dom_sf"/>
</dbReference>
<accession>A0A1Y6CAP0</accession>
<comment type="caution">
    <text evidence="2">Lacks conserved residue(s) required for the propagation of feature annotation.</text>
</comment>
<dbReference type="GO" id="GO:0000160">
    <property type="term" value="P:phosphorelay signal transduction system"/>
    <property type="evidence" value="ECO:0007669"/>
    <property type="project" value="InterPro"/>
</dbReference>
<dbReference type="PROSITE" id="PS50110">
    <property type="entry name" value="RESPONSE_REGULATORY"/>
    <property type="match status" value="1"/>
</dbReference>
<dbReference type="Pfam" id="PF00072">
    <property type="entry name" value="Response_reg"/>
    <property type="match status" value="1"/>
</dbReference>
<dbReference type="InterPro" id="IPR019734">
    <property type="entry name" value="TPR_rpt"/>
</dbReference>
<keyword evidence="3" id="KW-0802">TPR repeat</keyword>
<dbReference type="InterPro" id="IPR050595">
    <property type="entry name" value="Bact_response_regulator"/>
</dbReference>
<dbReference type="SMART" id="SM00448">
    <property type="entry name" value="REC"/>
    <property type="match status" value="1"/>
</dbReference>
<dbReference type="PANTHER" id="PTHR44591">
    <property type="entry name" value="STRESS RESPONSE REGULATOR PROTEIN 1"/>
    <property type="match status" value="1"/>
</dbReference>
<dbReference type="PANTHER" id="PTHR44591:SF3">
    <property type="entry name" value="RESPONSE REGULATORY DOMAIN-CONTAINING PROTEIN"/>
    <property type="match status" value="1"/>
</dbReference>
<dbReference type="Gene3D" id="1.25.40.10">
    <property type="entry name" value="Tetratricopeptide repeat domain"/>
    <property type="match status" value="2"/>
</dbReference>
<dbReference type="InterPro" id="IPR001789">
    <property type="entry name" value="Sig_transdc_resp-reg_receiver"/>
</dbReference>
<dbReference type="Gene3D" id="3.40.50.2300">
    <property type="match status" value="1"/>
</dbReference>
<reference evidence="6" key="1">
    <citation type="submission" date="2017-04" db="EMBL/GenBank/DDBJ databases">
        <authorList>
            <person name="Varghese N."/>
            <person name="Submissions S."/>
        </authorList>
    </citation>
    <scope>NUCLEOTIDE SEQUENCE [LARGE SCALE GENOMIC DNA]</scope>
    <source>
        <strain evidence="6">RKEM611</strain>
    </source>
</reference>
<evidence type="ECO:0000313" key="5">
    <source>
        <dbReference type="EMBL" id="SMF51840.1"/>
    </source>
</evidence>
<evidence type="ECO:0000259" key="4">
    <source>
        <dbReference type="PROSITE" id="PS50110"/>
    </source>
</evidence>
<dbReference type="SMART" id="SM00028">
    <property type="entry name" value="TPR"/>
    <property type="match status" value="4"/>
</dbReference>
<evidence type="ECO:0000256" key="2">
    <source>
        <dbReference type="PROSITE-ProRule" id="PRU00169"/>
    </source>
</evidence>
<dbReference type="OrthoDB" id="9803982at2"/>
<dbReference type="STRING" id="1513793.SAMN06296036_11622"/>
<name>A0A1Y6CAP0_9BACT</name>
<dbReference type="EMBL" id="FWZT01000016">
    <property type="protein sequence ID" value="SMF51840.1"/>
    <property type="molecule type" value="Genomic_DNA"/>
</dbReference>
<feature type="domain" description="Response regulatory" evidence="4">
    <location>
        <begin position="234"/>
        <end position="351"/>
    </location>
</feature>
<dbReference type="Proteomes" id="UP000192907">
    <property type="component" value="Unassembled WGS sequence"/>
</dbReference>
<dbReference type="SUPFAM" id="SSF48452">
    <property type="entry name" value="TPR-like"/>
    <property type="match status" value="1"/>
</dbReference>
<keyword evidence="1" id="KW-0597">Phosphoprotein</keyword>
<protein>
    <submittedName>
        <fullName evidence="5">CheY chemotaxis protein or a CheY-like REC (Receiver) domain</fullName>
    </submittedName>
</protein>
<organism evidence="5 6">
    <name type="scientific">Pseudobacteriovorax antillogorgiicola</name>
    <dbReference type="NCBI Taxonomy" id="1513793"/>
    <lineage>
        <taxon>Bacteria</taxon>
        <taxon>Pseudomonadati</taxon>
        <taxon>Bdellovibrionota</taxon>
        <taxon>Oligoflexia</taxon>
        <taxon>Oligoflexales</taxon>
        <taxon>Pseudobacteriovoracaceae</taxon>
        <taxon>Pseudobacteriovorax</taxon>
    </lineage>
</organism>